<comment type="similarity">
    <text evidence="2 11">Belongs to the glycosyltransferase 10 family.</text>
</comment>
<feature type="domain" description="Fucosyltransferase C-terminal" evidence="12">
    <location>
        <begin position="232"/>
        <end position="371"/>
    </location>
</feature>
<evidence type="ECO:0000256" key="6">
    <source>
        <dbReference type="ARBA" id="ARBA00022968"/>
    </source>
</evidence>
<sequence>MILLLYSPTFYLIFIKTDLMRSNIPSDTVDDILPGDEFDDSVGHILVHSDNLDQKRSKKDLDFEKNVQNLVSKTVTTVAFYEGFLMKWIYSFEPFESLVECTCPSQSVVYMAMVSEPSEMADYDVTVFPQDIGRRRPTVSEWAALYQTRKRYNKQQWWVYATHDCYTNLQPIIPPQPFAENSFDLSVTYHSKSDIVLSFGHYDRSSYSPQKRRNWAESKEYLIAWTPHATLSSKSSDKPWQDAFLERLGQRIEVHKYGHNGKARKIPTSEIEWRKIMEKYKFHLSFENNCCDEYITETFWQILAWGVVPVVIGAPKEDYLRVAPPHSFVYADKFETLDKFVNYIKLLDSDDELYNEYFKWKEKGRVESHFPFSGNSSSTEREIPKSSIYSCNNACRIAEKYVAESNRNLKSKSEARSYFNPRGKWWAQSCGDCGTHDWIRKYKEGR</sequence>
<accession>A0A9Q0YD38</accession>
<evidence type="ECO:0000256" key="11">
    <source>
        <dbReference type="RuleBase" id="RU003832"/>
    </source>
</evidence>
<keyword evidence="8" id="KW-0472">Membrane</keyword>
<evidence type="ECO:0000256" key="7">
    <source>
        <dbReference type="ARBA" id="ARBA00022989"/>
    </source>
</evidence>
<dbReference type="SUPFAM" id="SSF53756">
    <property type="entry name" value="UDP-Glycosyltransferase/glycogen phosphorylase"/>
    <property type="match status" value="1"/>
</dbReference>
<comment type="caution">
    <text evidence="13">The sequence shown here is derived from an EMBL/GenBank/DDBJ whole genome shotgun (WGS) entry which is preliminary data.</text>
</comment>
<dbReference type="GO" id="GO:0046920">
    <property type="term" value="F:alpha-(1-&gt;3)-fucosyltransferase activity"/>
    <property type="evidence" value="ECO:0007669"/>
    <property type="project" value="TreeGrafter"/>
</dbReference>
<dbReference type="InterPro" id="IPR055270">
    <property type="entry name" value="Glyco_tran_10_C"/>
</dbReference>
<keyword evidence="9" id="KW-0325">Glycoprotein</keyword>
<keyword evidence="14" id="KW-1185">Reference proteome</keyword>
<dbReference type="EC" id="2.4.1.-" evidence="11"/>
<dbReference type="InterPro" id="IPR001503">
    <property type="entry name" value="Glyco_trans_10"/>
</dbReference>
<evidence type="ECO:0000256" key="2">
    <source>
        <dbReference type="ARBA" id="ARBA00008919"/>
    </source>
</evidence>
<evidence type="ECO:0000256" key="5">
    <source>
        <dbReference type="ARBA" id="ARBA00022692"/>
    </source>
</evidence>
<evidence type="ECO:0000256" key="1">
    <source>
        <dbReference type="ARBA" id="ARBA00004922"/>
    </source>
</evidence>
<dbReference type="FunFam" id="3.40.50.11660:FF:000002">
    <property type="entry name" value="Alpha-(1,3)-fucosyltransferase"/>
    <property type="match status" value="1"/>
</dbReference>
<dbReference type="AlphaFoldDB" id="A0A9Q0YD38"/>
<proteinExistence type="inferred from homology"/>
<evidence type="ECO:0000259" key="12">
    <source>
        <dbReference type="Pfam" id="PF00852"/>
    </source>
</evidence>
<dbReference type="Pfam" id="PF00852">
    <property type="entry name" value="Glyco_transf_10"/>
    <property type="match status" value="1"/>
</dbReference>
<keyword evidence="3 11" id="KW-0328">Glycosyltransferase</keyword>
<keyword evidence="4 11" id="KW-0808">Transferase</keyword>
<dbReference type="PANTHER" id="PTHR11929">
    <property type="entry name" value="ALPHA- 1,3 -FUCOSYLTRANSFERASE"/>
    <property type="match status" value="1"/>
</dbReference>
<dbReference type="Proteomes" id="UP001152320">
    <property type="component" value="Chromosome 23"/>
</dbReference>
<dbReference type="Gene3D" id="3.40.50.11660">
    <property type="entry name" value="Glycosyl transferase family 10, C-terminal domain"/>
    <property type="match status" value="1"/>
</dbReference>
<dbReference type="PANTHER" id="PTHR11929:SF145">
    <property type="entry name" value="ALPHA-(1,3)-FUCOSYLTRANSFERASE FUT-1"/>
    <property type="match status" value="1"/>
</dbReference>
<comment type="pathway">
    <text evidence="1">Protein modification; protein glycosylation.</text>
</comment>
<dbReference type="GO" id="GO:0032580">
    <property type="term" value="C:Golgi cisterna membrane"/>
    <property type="evidence" value="ECO:0007669"/>
    <property type="project" value="UniProtKB-SubCell"/>
</dbReference>
<comment type="subcellular location">
    <subcellularLocation>
        <location evidence="10">Endomembrane system</location>
        <topology evidence="10">Single-pass type II membrane protein</topology>
    </subcellularLocation>
    <subcellularLocation>
        <location evidence="11">Golgi apparatus</location>
        <location evidence="11">Golgi stack membrane</location>
        <topology evidence="11">Single-pass type II membrane protein</topology>
    </subcellularLocation>
</comment>
<dbReference type="OrthoDB" id="427096at2759"/>
<evidence type="ECO:0000313" key="14">
    <source>
        <dbReference type="Proteomes" id="UP001152320"/>
    </source>
</evidence>
<evidence type="ECO:0000256" key="8">
    <source>
        <dbReference type="ARBA" id="ARBA00023136"/>
    </source>
</evidence>
<organism evidence="13 14">
    <name type="scientific">Holothuria leucospilota</name>
    <name type="common">Black long sea cucumber</name>
    <name type="synonym">Mertensiothuria leucospilota</name>
    <dbReference type="NCBI Taxonomy" id="206669"/>
    <lineage>
        <taxon>Eukaryota</taxon>
        <taxon>Metazoa</taxon>
        <taxon>Echinodermata</taxon>
        <taxon>Eleutherozoa</taxon>
        <taxon>Echinozoa</taxon>
        <taxon>Holothuroidea</taxon>
        <taxon>Aspidochirotacea</taxon>
        <taxon>Aspidochirotida</taxon>
        <taxon>Holothuriidae</taxon>
        <taxon>Holothuria</taxon>
    </lineage>
</organism>
<dbReference type="EMBL" id="JAIZAY010000023">
    <property type="protein sequence ID" value="KAJ8019419.1"/>
    <property type="molecule type" value="Genomic_DNA"/>
</dbReference>
<keyword evidence="11" id="KW-0333">Golgi apparatus</keyword>
<dbReference type="InterPro" id="IPR038577">
    <property type="entry name" value="GT10-like_C_sf"/>
</dbReference>
<gene>
    <name evidence="13" type="ORF">HOLleu_41005</name>
</gene>
<evidence type="ECO:0000256" key="10">
    <source>
        <dbReference type="ARBA" id="ARBA00060399"/>
    </source>
</evidence>
<keyword evidence="7" id="KW-1133">Transmembrane helix</keyword>
<keyword evidence="5 11" id="KW-0812">Transmembrane</keyword>
<evidence type="ECO:0000256" key="4">
    <source>
        <dbReference type="ARBA" id="ARBA00022679"/>
    </source>
</evidence>
<evidence type="ECO:0000313" key="13">
    <source>
        <dbReference type="EMBL" id="KAJ8019419.1"/>
    </source>
</evidence>
<evidence type="ECO:0000256" key="9">
    <source>
        <dbReference type="ARBA" id="ARBA00023180"/>
    </source>
</evidence>
<evidence type="ECO:0000256" key="3">
    <source>
        <dbReference type="ARBA" id="ARBA00022676"/>
    </source>
</evidence>
<keyword evidence="6" id="KW-0735">Signal-anchor</keyword>
<protein>
    <recommendedName>
        <fullName evidence="11">Fucosyltransferase</fullName>
        <ecNumber evidence="11">2.4.1.-</ecNumber>
    </recommendedName>
</protein>
<name>A0A9Q0YD38_HOLLE</name>
<reference evidence="13" key="1">
    <citation type="submission" date="2021-10" db="EMBL/GenBank/DDBJ databases">
        <title>Tropical sea cucumber genome reveals ecological adaptation and Cuvierian tubules defense mechanism.</title>
        <authorList>
            <person name="Chen T."/>
        </authorList>
    </citation>
    <scope>NUCLEOTIDE SEQUENCE</scope>
    <source>
        <strain evidence="13">Nanhai2018</strain>
        <tissue evidence="13">Muscle</tissue>
    </source>
</reference>